<dbReference type="EMBL" id="JAKLWS010000037">
    <property type="protein sequence ID" value="MCG2590598.1"/>
    <property type="molecule type" value="Genomic_DNA"/>
</dbReference>
<dbReference type="PIRSF" id="PIRSF002746">
    <property type="entry name" value="Gluconate_transporter"/>
    <property type="match status" value="1"/>
</dbReference>
<feature type="transmembrane region" description="Helical" evidence="1">
    <location>
        <begin position="137"/>
        <end position="155"/>
    </location>
</feature>
<dbReference type="NCBIfam" id="TIGR00791">
    <property type="entry name" value="gntP"/>
    <property type="match status" value="1"/>
</dbReference>
<keyword evidence="1" id="KW-1133">Transmembrane helix</keyword>
<comment type="caution">
    <text evidence="2">The sequence shown here is derived from an EMBL/GenBank/DDBJ whole genome shotgun (WGS) entry which is preliminary data.</text>
</comment>
<feature type="transmembrane region" description="Helical" evidence="1">
    <location>
        <begin position="375"/>
        <end position="395"/>
    </location>
</feature>
<protein>
    <submittedName>
        <fullName evidence="2">GntP family permease</fullName>
    </submittedName>
</protein>
<feature type="transmembrane region" description="Helical" evidence="1">
    <location>
        <begin position="257"/>
        <end position="276"/>
    </location>
</feature>
<organism evidence="2 3">
    <name type="scientific">Rhodohalobacter sulfatireducens</name>
    <dbReference type="NCBI Taxonomy" id="2911366"/>
    <lineage>
        <taxon>Bacteria</taxon>
        <taxon>Pseudomonadati</taxon>
        <taxon>Balneolota</taxon>
        <taxon>Balneolia</taxon>
        <taxon>Balneolales</taxon>
        <taxon>Balneolaceae</taxon>
        <taxon>Rhodohalobacter</taxon>
    </lineage>
</organism>
<feature type="transmembrane region" description="Helical" evidence="1">
    <location>
        <begin position="27"/>
        <end position="44"/>
    </location>
</feature>
<accession>A0ABS9KIB2</accession>
<feature type="transmembrane region" description="Helical" evidence="1">
    <location>
        <begin position="416"/>
        <end position="439"/>
    </location>
</feature>
<keyword evidence="1" id="KW-0812">Transmembrane</keyword>
<dbReference type="Proteomes" id="UP001165366">
    <property type="component" value="Unassembled WGS sequence"/>
</dbReference>
<feature type="transmembrane region" description="Helical" evidence="1">
    <location>
        <begin position="297"/>
        <end position="314"/>
    </location>
</feature>
<feature type="transmembrane region" description="Helical" evidence="1">
    <location>
        <begin position="104"/>
        <end position="125"/>
    </location>
</feature>
<feature type="transmembrane region" description="Helical" evidence="1">
    <location>
        <begin position="51"/>
        <end position="72"/>
    </location>
</feature>
<sequence>MGIFLWLLLVVVLLVWGTVRWNLHPFLGLLLSAIIIGFLASLPVSDIISAIGSGFGSTLGSIGIVIAAGSIIGEYLDRSGGAKVLANKILDTVGEKNAPLSMSLTGYIVSIPVFCDSGFIVLSALNKAISKRAKIPLAVLAVALASGLYATHVFVPPTPGPLAAAATLGADIGWVLILGLLVSIPVMAAALMWAVIRSKNFTIDFDTSSEKTSTAIQPPSFTFAIAPILTPILLIALKSVAELPSAPFGESFLFDLFVFSGNPIIALLVGVGLSFLMVRGSKDTEQHSWLEEGLKKAGIIILITGAGGAFGSVLRETELSTFASQFTDMGGFGILIPFLIAAFLKTAQGSSTVSIITTAAIAAPLLAPLGLDSAIGKALVVLAIGAGSLTVSHVNDSYFWVVAKFSEMDTSTALRTHTIATAIMGVTGYLTVQVLAWILV</sequence>
<dbReference type="Pfam" id="PF02447">
    <property type="entry name" value="GntP_permease"/>
    <property type="match status" value="1"/>
</dbReference>
<evidence type="ECO:0000256" key="1">
    <source>
        <dbReference type="SAM" id="Phobius"/>
    </source>
</evidence>
<feature type="transmembrane region" description="Helical" evidence="1">
    <location>
        <begin position="351"/>
        <end position="369"/>
    </location>
</feature>
<reference evidence="2" key="2">
    <citation type="submission" date="2024-05" db="EMBL/GenBank/DDBJ databases">
        <title>Rhodohalobacter halophilus gen. nov., sp. nov., a moderately halophilic member of the family Balneolaceae.</title>
        <authorList>
            <person name="Xia J."/>
        </authorList>
    </citation>
    <scope>NUCLEOTIDE SEQUENCE</scope>
    <source>
        <strain evidence="2">WB101</strain>
    </source>
</reference>
<dbReference type="RefSeq" id="WP_237856032.1">
    <property type="nucleotide sequence ID" value="NZ_JAKLWS010000037.1"/>
</dbReference>
<gene>
    <name evidence="2" type="ORF">L6773_18640</name>
</gene>
<feature type="transmembrane region" description="Helical" evidence="1">
    <location>
        <begin position="216"/>
        <end position="237"/>
    </location>
</feature>
<proteinExistence type="predicted"/>
<evidence type="ECO:0000313" key="3">
    <source>
        <dbReference type="Proteomes" id="UP001165366"/>
    </source>
</evidence>
<feature type="transmembrane region" description="Helical" evidence="1">
    <location>
        <begin position="175"/>
        <end position="196"/>
    </location>
</feature>
<keyword evidence="3" id="KW-1185">Reference proteome</keyword>
<dbReference type="PANTHER" id="PTHR30354:SF11">
    <property type="entry name" value="PERMEASE"/>
    <property type="match status" value="1"/>
</dbReference>
<evidence type="ECO:0000313" key="2">
    <source>
        <dbReference type="EMBL" id="MCG2590598.1"/>
    </source>
</evidence>
<reference evidence="2" key="1">
    <citation type="submission" date="2022-01" db="EMBL/GenBank/DDBJ databases">
        <authorList>
            <person name="Wang Y."/>
        </authorList>
    </citation>
    <scope>NUCLEOTIDE SEQUENCE</scope>
    <source>
        <strain evidence="2">WB101</strain>
    </source>
</reference>
<keyword evidence="1" id="KW-0472">Membrane</keyword>
<dbReference type="InterPro" id="IPR003474">
    <property type="entry name" value="Glcn_transporter"/>
</dbReference>
<name>A0ABS9KIB2_9BACT</name>
<feature type="transmembrane region" description="Helical" evidence="1">
    <location>
        <begin position="326"/>
        <end position="344"/>
    </location>
</feature>
<dbReference type="PANTHER" id="PTHR30354">
    <property type="entry name" value="GNT FAMILY GLUCONATE TRANSPORTER"/>
    <property type="match status" value="1"/>
</dbReference>